<gene>
    <name evidence="11 14" type="primary">glgA</name>
    <name evidence="14" type="ORF">OPS25_15045</name>
</gene>
<evidence type="ECO:0000256" key="4">
    <source>
        <dbReference type="ARBA" id="ARBA00010281"/>
    </source>
</evidence>
<dbReference type="SUPFAM" id="SSF53756">
    <property type="entry name" value="UDP-Glycosyltransferase/glycogen phosphorylase"/>
    <property type="match status" value="1"/>
</dbReference>
<evidence type="ECO:0000256" key="1">
    <source>
        <dbReference type="ARBA" id="ARBA00001478"/>
    </source>
</evidence>
<keyword evidence="15" id="KW-1185">Reference proteome</keyword>
<dbReference type="CDD" id="cd03791">
    <property type="entry name" value="GT5_Glycogen_synthase_DULL1-like"/>
    <property type="match status" value="1"/>
</dbReference>
<dbReference type="PANTHER" id="PTHR45825:SF11">
    <property type="entry name" value="ALPHA AMYLASE DOMAIN-CONTAINING PROTEIN"/>
    <property type="match status" value="1"/>
</dbReference>
<keyword evidence="8 11" id="KW-0808">Transferase</keyword>
<feature type="domain" description="Glycosyl transferase family 1" evidence="12">
    <location>
        <begin position="291"/>
        <end position="440"/>
    </location>
</feature>
<evidence type="ECO:0000313" key="15">
    <source>
        <dbReference type="Proteomes" id="UP001142810"/>
    </source>
</evidence>
<evidence type="ECO:0000256" key="5">
    <source>
        <dbReference type="ARBA" id="ARBA00012588"/>
    </source>
</evidence>
<dbReference type="Pfam" id="PF00534">
    <property type="entry name" value="Glycos_transf_1"/>
    <property type="match status" value="1"/>
</dbReference>
<protein>
    <recommendedName>
        <fullName evidence="6 11">Glycogen synthase</fullName>
        <ecNumber evidence="5 11">2.4.1.21</ecNumber>
    </recommendedName>
    <alternativeName>
        <fullName evidence="10 11">Starch [bacterial glycogen] synthase</fullName>
    </alternativeName>
</protein>
<evidence type="ECO:0000259" key="12">
    <source>
        <dbReference type="Pfam" id="PF00534"/>
    </source>
</evidence>
<name>A0ABT3PAM0_9ALTE</name>
<organism evidence="14 15">
    <name type="scientific">Alteromonas aquimaris</name>
    <dbReference type="NCBI Taxonomy" id="2998417"/>
    <lineage>
        <taxon>Bacteria</taxon>
        <taxon>Pseudomonadati</taxon>
        <taxon>Pseudomonadota</taxon>
        <taxon>Gammaproteobacteria</taxon>
        <taxon>Alteromonadales</taxon>
        <taxon>Alteromonadaceae</taxon>
        <taxon>Alteromonas/Salinimonas group</taxon>
        <taxon>Alteromonas</taxon>
    </lineage>
</organism>
<feature type="binding site" evidence="11">
    <location>
        <position position="15"/>
    </location>
    <ligand>
        <name>ADP-alpha-D-glucose</name>
        <dbReference type="ChEBI" id="CHEBI:57498"/>
    </ligand>
</feature>
<evidence type="ECO:0000259" key="13">
    <source>
        <dbReference type="Pfam" id="PF08323"/>
    </source>
</evidence>
<keyword evidence="7 11" id="KW-0328">Glycosyltransferase</keyword>
<comment type="function">
    <text evidence="2 11">Synthesizes alpha-1,4-glucan chains using ADP-glucose.</text>
</comment>
<dbReference type="InterPro" id="IPR001296">
    <property type="entry name" value="Glyco_trans_1"/>
</dbReference>
<comment type="catalytic activity">
    <reaction evidence="1 11">
        <text>[(1-&gt;4)-alpha-D-glucosyl](n) + ADP-alpha-D-glucose = [(1-&gt;4)-alpha-D-glucosyl](n+1) + ADP + H(+)</text>
        <dbReference type="Rhea" id="RHEA:18189"/>
        <dbReference type="Rhea" id="RHEA-COMP:9584"/>
        <dbReference type="Rhea" id="RHEA-COMP:9587"/>
        <dbReference type="ChEBI" id="CHEBI:15378"/>
        <dbReference type="ChEBI" id="CHEBI:15444"/>
        <dbReference type="ChEBI" id="CHEBI:57498"/>
        <dbReference type="ChEBI" id="CHEBI:456216"/>
        <dbReference type="EC" id="2.4.1.21"/>
    </reaction>
</comment>
<evidence type="ECO:0000256" key="8">
    <source>
        <dbReference type="ARBA" id="ARBA00022679"/>
    </source>
</evidence>
<dbReference type="EMBL" id="JAPFRD010000013">
    <property type="protein sequence ID" value="MCW8109821.1"/>
    <property type="molecule type" value="Genomic_DNA"/>
</dbReference>
<comment type="pathway">
    <text evidence="3 11">Glycan biosynthesis; glycogen biosynthesis.</text>
</comment>
<dbReference type="InterPro" id="IPR013534">
    <property type="entry name" value="Starch_synth_cat_dom"/>
</dbReference>
<evidence type="ECO:0000256" key="9">
    <source>
        <dbReference type="ARBA" id="ARBA00023056"/>
    </source>
</evidence>
<dbReference type="NCBIfam" id="TIGR02095">
    <property type="entry name" value="glgA"/>
    <property type="match status" value="1"/>
</dbReference>
<proteinExistence type="inferred from homology"/>
<evidence type="ECO:0000256" key="7">
    <source>
        <dbReference type="ARBA" id="ARBA00022676"/>
    </source>
</evidence>
<reference evidence="14" key="1">
    <citation type="submission" date="2022-11" db="EMBL/GenBank/DDBJ databases">
        <title>Alteromonas sp. nov., isolated from sea water of the Qingdao.</title>
        <authorList>
            <person name="Wang Q."/>
        </authorList>
    </citation>
    <scope>NUCLEOTIDE SEQUENCE</scope>
    <source>
        <strain evidence="14">ASW11-7</strain>
    </source>
</reference>
<sequence>MNIVFAISEVEDLVKTGGLADVGKALPIALKEAGYNVIIVLPYYQAIANQLEMAPEKLASACPQQTLFTQSQVYHFDVKQLNWNGIDVYFIDYPEYFSREGLYSNGYDVYRDNGERFSFFSGAVLNTLPAIGFQPDIIHCHDWHTAMLPFLMEHEHSGYFENTSTVFTIHNAAFQGVHRLESIPFLRHHPNILSQVHGGYINMLQSGIEFASKITTVSPTYAQELLTNLGSHGLHDRLVARQQDLIGILNGCDYSQWNPEHDDFLPENYSVETLQAKSASKVALQQLAALPQQQNAPLFGMVCRLTEQKGFGYLLPILNELMHHKIQMVIVGTGDPEVCMDLGEFAQLHPDKFAFISGFSTKHAHLVEAGADFFLMPSQFEPCGLNQMYSLAYGTIPIVRAVGGLKDTVVDISQDKEQATGFVFEEPSPQALLGCIRRALLYFYEHPAEFRQMQIRGMQTRFTWQDAAANYAALYRQIAS</sequence>
<dbReference type="PANTHER" id="PTHR45825">
    <property type="entry name" value="GRANULE-BOUND STARCH SYNTHASE 1, CHLOROPLASTIC/AMYLOPLASTIC"/>
    <property type="match status" value="1"/>
</dbReference>
<evidence type="ECO:0000256" key="3">
    <source>
        <dbReference type="ARBA" id="ARBA00004964"/>
    </source>
</evidence>
<dbReference type="NCBIfam" id="NF001903">
    <property type="entry name" value="PRK00654.2-2"/>
    <property type="match status" value="1"/>
</dbReference>
<feature type="domain" description="Starch synthase catalytic" evidence="13">
    <location>
        <begin position="2"/>
        <end position="238"/>
    </location>
</feature>
<dbReference type="GO" id="GO:0009011">
    <property type="term" value="F:alpha-1,4-glucan glucosyltransferase (ADP-glucose donor) activity"/>
    <property type="evidence" value="ECO:0007669"/>
    <property type="project" value="UniProtKB-EC"/>
</dbReference>
<dbReference type="InterPro" id="IPR011835">
    <property type="entry name" value="GS/SS"/>
</dbReference>
<evidence type="ECO:0000256" key="10">
    <source>
        <dbReference type="ARBA" id="ARBA00031722"/>
    </source>
</evidence>
<evidence type="ECO:0000313" key="14">
    <source>
        <dbReference type="EMBL" id="MCW8109821.1"/>
    </source>
</evidence>
<evidence type="ECO:0000256" key="2">
    <source>
        <dbReference type="ARBA" id="ARBA00002764"/>
    </source>
</evidence>
<dbReference type="RefSeq" id="WP_265618696.1">
    <property type="nucleotide sequence ID" value="NZ_JAPFRD010000013.1"/>
</dbReference>
<dbReference type="Proteomes" id="UP001142810">
    <property type="component" value="Unassembled WGS sequence"/>
</dbReference>
<dbReference type="EC" id="2.4.1.21" evidence="5 11"/>
<dbReference type="Pfam" id="PF08323">
    <property type="entry name" value="Glyco_transf_5"/>
    <property type="match status" value="1"/>
</dbReference>
<comment type="caution">
    <text evidence="14">The sequence shown here is derived from an EMBL/GenBank/DDBJ whole genome shotgun (WGS) entry which is preliminary data.</text>
</comment>
<dbReference type="Gene3D" id="3.40.50.2000">
    <property type="entry name" value="Glycogen Phosphorylase B"/>
    <property type="match status" value="2"/>
</dbReference>
<evidence type="ECO:0000256" key="11">
    <source>
        <dbReference type="HAMAP-Rule" id="MF_00484"/>
    </source>
</evidence>
<evidence type="ECO:0000256" key="6">
    <source>
        <dbReference type="ARBA" id="ARBA00019935"/>
    </source>
</evidence>
<comment type="similarity">
    <text evidence="4 11">Belongs to the glycosyltransferase 1 family. Bacterial/plant glycogen synthase subfamily.</text>
</comment>
<dbReference type="HAMAP" id="MF_00484">
    <property type="entry name" value="Glycogen_synth"/>
    <property type="match status" value="1"/>
</dbReference>
<keyword evidence="9 11" id="KW-0320">Glycogen biosynthesis</keyword>
<accession>A0ABT3PAM0</accession>